<organism evidence="1 2">
    <name type="scientific">Trinickia terrae</name>
    <dbReference type="NCBI Taxonomy" id="2571161"/>
    <lineage>
        <taxon>Bacteria</taxon>
        <taxon>Pseudomonadati</taxon>
        <taxon>Pseudomonadota</taxon>
        <taxon>Betaproteobacteria</taxon>
        <taxon>Burkholderiales</taxon>
        <taxon>Burkholderiaceae</taxon>
        <taxon>Trinickia</taxon>
    </lineage>
</organism>
<sequence>MLQIYEISHTEMKHRHTLHLRTIIRYDRDARRPITPVIVGKHTVARRPLANSVHTLYLIFDGAEIAGAQISYPSEADCADAIKRLHNAKNAAEAAATKAIVNAKKPRQRRALTIREAA</sequence>
<name>A0A4U1HXQ8_9BURK</name>
<proteinExistence type="predicted"/>
<evidence type="ECO:0000313" key="1">
    <source>
        <dbReference type="EMBL" id="TKC83856.1"/>
    </source>
</evidence>
<dbReference type="RefSeq" id="WP_136897360.1">
    <property type="nucleotide sequence ID" value="NZ_SWJE01000013.1"/>
</dbReference>
<evidence type="ECO:0000313" key="2">
    <source>
        <dbReference type="Proteomes" id="UP000305539"/>
    </source>
</evidence>
<dbReference type="EMBL" id="SWJE01000013">
    <property type="protein sequence ID" value="TKC83856.1"/>
    <property type="molecule type" value="Genomic_DNA"/>
</dbReference>
<accession>A0A4U1HXQ8</accession>
<comment type="caution">
    <text evidence="1">The sequence shown here is derived from an EMBL/GenBank/DDBJ whole genome shotgun (WGS) entry which is preliminary data.</text>
</comment>
<reference evidence="1 2" key="1">
    <citation type="submission" date="2019-04" db="EMBL/GenBank/DDBJ databases">
        <title>Trinickia sp. 7GSK02, isolated from subtropical forest soil.</title>
        <authorList>
            <person name="Gao Z.-H."/>
            <person name="Qiu L.-H."/>
        </authorList>
    </citation>
    <scope>NUCLEOTIDE SEQUENCE [LARGE SCALE GENOMIC DNA]</scope>
    <source>
        <strain evidence="1 2">7GSK02</strain>
    </source>
</reference>
<dbReference type="OrthoDB" id="9103632at2"/>
<dbReference type="AlphaFoldDB" id="A0A4U1HXQ8"/>
<gene>
    <name evidence="1" type="ORF">FAZ69_22750</name>
</gene>
<keyword evidence="2" id="KW-1185">Reference proteome</keyword>
<dbReference type="Proteomes" id="UP000305539">
    <property type="component" value="Unassembled WGS sequence"/>
</dbReference>
<protein>
    <submittedName>
        <fullName evidence="1">Beta-hexosaminidase</fullName>
    </submittedName>
</protein>